<gene>
    <name evidence="5" type="ORF">CLOTH_16080</name>
</gene>
<dbReference type="AlphaFoldDB" id="A0A1V4I6T1"/>
<dbReference type="GO" id="GO:0004540">
    <property type="term" value="F:RNA nuclease activity"/>
    <property type="evidence" value="ECO:0007669"/>
    <property type="project" value="InterPro"/>
</dbReference>
<organism evidence="5 6">
    <name type="scientific">Alkalithermobacter paradoxus</name>
    <dbReference type="NCBI Taxonomy" id="29349"/>
    <lineage>
        <taxon>Bacteria</taxon>
        <taxon>Bacillati</taxon>
        <taxon>Bacillota</taxon>
        <taxon>Clostridia</taxon>
        <taxon>Peptostreptococcales</taxon>
        <taxon>Tepidibacteraceae</taxon>
        <taxon>Alkalithermobacter</taxon>
    </lineage>
</organism>
<evidence type="ECO:0000256" key="2">
    <source>
        <dbReference type="ARBA" id="ARBA00022722"/>
    </source>
</evidence>
<evidence type="ECO:0008006" key="7">
    <source>
        <dbReference type="Google" id="ProtNLM"/>
    </source>
</evidence>
<dbReference type="InterPro" id="IPR037038">
    <property type="entry name" value="HepT-like_sf"/>
</dbReference>
<keyword evidence="3" id="KW-0378">Hydrolase</keyword>
<dbReference type="Gene3D" id="1.20.120.580">
    <property type="entry name" value="bsu32300-like"/>
    <property type="match status" value="1"/>
</dbReference>
<dbReference type="GO" id="GO:0110001">
    <property type="term" value="C:toxin-antitoxin complex"/>
    <property type="evidence" value="ECO:0007669"/>
    <property type="project" value="InterPro"/>
</dbReference>
<dbReference type="Proteomes" id="UP000190140">
    <property type="component" value="Unassembled WGS sequence"/>
</dbReference>
<evidence type="ECO:0000256" key="1">
    <source>
        <dbReference type="ARBA" id="ARBA00022649"/>
    </source>
</evidence>
<protein>
    <recommendedName>
        <fullName evidence="7">DUF86 domain-containing protein</fullName>
    </recommendedName>
</protein>
<dbReference type="PANTHER" id="PTHR33397">
    <property type="entry name" value="UPF0331 PROTEIN YUTE"/>
    <property type="match status" value="1"/>
</dbReference>
<dbReference type="GO" id="GO:0016787">
    <property type="term" value="F:hydrolase activity"/>
    <property type="evidence" value="ECO:0007669"/>
    <property type="project" value="UniProtKB-KW"/>
</dbReference>
<dbReference type="NCBIfam" id="NF047751">
    <property type="entry name" value="HepT_toxin"/>
    <property type="match status" value="1"/>
</dbReference>
<comment type="similarity">
    <text evidence="4">Belongs to the HepT RNase toxin family.</text>
</comment>
<evidence type="ECO:0000256" key="3">
    <source>
        <dbReference type="ARBA" id="ARBA00022801"/>
    </source>
</evidence>
<keyword evidence="2" id="KW-0540">Nuclease</keyword>
<reference evidence="5 6" key="1">
    <citation type="submission" date="2017-03" db="EMBL/GenBank/DDBJ databases">
        <title>Genome sequence of Clostridium thermoalcaliphilum DSM 7309.</title>
        <authorList>
            <person name="Poehlein A."/>
            <person name="Daniel R."/>
        </authorList>
    </citation>
    <scope>NUCLEOTIDE SEQUENCE [LARGE SCALE GENOMIC DNA]</scope>
    <source>
        <strain evidence="5 6">DSM 7309</strain>
    </source>
</reference>
<accession>A0A1V4I6T1</accession>
<sequence>MLSKGMVRYMVKDVIYNKIAIIERCLIRIKEVYDQNPDNLKDYTKQDSIVLNIQRAVEAAIDVAMHIVSARKLGIPQNSRDAFEVLNSNDIIDDDMLKKLKAMIGFRNIAVHNYQNLNIDILRKVIENHLVDFEEFIYAINKLL</sequence>
<dbReference type="InterPro" id="IPR008201">
    <property type="entry name" value="HepT-like"/>
</dbReference>
<keyword evidence="6" id="KW-1185">Reference proteome</keyword>
<dbReference type="InterPro" id="IPR052379">
    <property type="entry name" value="Type_VII_TA_RNase"/>
</dbReference>
<dbReference type="SUPFAM" id="SSF81593">
    <property type="entry name" value="Nucleotidyltransferase substrate binding subunit/domain"/>
    <property type="match status" value="1"/>
</dbReference>
<evidence type="ECO:0000313" key="5">
    <source>
        <dbReference type="EMBL" id="OPJ55305.1"/>
    </source>
</evidence>
<dbReference type="STRING" id="29349.CLOTH_16080"/>
<proteinExistence type="inferred from homology"/>
<name>A0A1V4I6T1_9FIRM</name>
<comment type="caution">
    <text evidence="5">The sequence shown here is derived from an EMBL/GenBank/DDBJ whole genome shotgun (WGS) entry which is preliminary data.</text>
</comment>
<dbReference type="Pfam" id="PF01934">
    <property type="entry name" value="HepT-like"/>
    <property type="match status" value="1"/>
</dbReference>
<keyword evidence="1" id="KW-1277">Toxin-antitoxin system</keyword>
<dbReference type="PANTHER" id="PTHR33397:SF3">
    <property type="entry name" value="MRNA NUCLEASE HEPT"/>
    <property type="match status" value="1"/>
</dbReference>
<evidence type="ECO:0000313" key="6">
    <source>
        <dbReference type="Proteomes" id="UP000190140"/>
    </source>
</evidence>
<dbReference type="EMBL" id="MZGW01000006">
    <property type="protein sequence ID" value="OPJ55305.1"/>
    <property type="molecule type" value="Genomic_DNA"/>
</dbReference>
<evidence type="ECO:0000256" key="4">
    <source>
        <dbReference type="ARBA" id="ARBA00024207"/>
    </source>
</evidence>